<keyword evidence="1 5" id="KW-0489">Methyltransferase</keyword>
<name>A0A8J7S6Q4_9BACT</name>
<comment type="caution">
    <text evidence="5">The sequence shown here is derived from an EMBL/GenBank/DDBJ whole genome shotgun (WGS) entry which is preliminary data.</text>
</comment>
<keyword evidence="2" id="KW-0808">Transferase</keyword>
<evidence type="ECO:0000313" key="6">
    <source>
        <dbReference type="Proteomes" id="UP000673975"/>
    </source>
</evidence>
<dbReference type="InterPro" id="IPR029063">
    <property type="entry name" value="SAM-dependent_MTases_sf"/>
</dbReference>
<evidence type="ECO:0000256" key="3">
    <source>
        <dbReference type="ARBA" id="ARBA00022691"/>
    </source>
</evidence>
<dbReference type="Pfam" id="PF08241">
    <property type="entry name" value="Methyltransf_11"/>
    <property type="match status" value="1"/>
</dbReference>
<dbReference type="CDD" id="cd02440">
    <property type="entry name" value="AdoMet_MTases"/>
    <property type="match status" value="1"/>
</dbReference>
<organism evidence="5 6">
    <name type="scientific">Natronogracilivirga saccharolytica</name>
    <dbReference type="NCBI Taxonomy" id="2812953"/>
    <lineage>
        <taxon>Bacteria</taxon>
        <taxon>Pseudomonadati</taxon>
        <taxon>Balneolota</taxon>
        <taxon>Balneolia</taxon>
        <taxon>Balneolales</taxon>
        <taxon>Cyclonatronaceae</taxon>
        <taxon>Natronogracilivirga</taxon>
    </lineage>
</organism>
<keyword evidence="3" id="KW-0949">S-adenosyl-L-methionine</keyword>
<sequence>MSAYNRFREKHYHTALASLTGRVLEIGFGDGTSLLRYAQADEVFGLEKKRKKIQAAGSLLKKNHRGDIRLVEGVAEQLPFESCHFDAVTCSFTLCSVNSREQTVSEILRVLKPGGRLILLEHTLSHNGFFRILQKVLARPLSKISGNCHLDNEPLRVIDTEKFQIISTAYFPFYLEPPLFIEAVKKG</sequence>
<keyword evidence="6" id="KW-1185">Reference proteome</keyword>
<dbReference type="PROSITE" id="PS01184">
    <property type="entry name" value="UBIE_2"/>
    <property type="match status" value="1"/>
</dbReference>
<dbReference type="InterPro" id="IPR023576">
    <property type="entry name" value="UbiE/COQ5_MeTrFase_CS"/>
</dbReference>
<dbReference type="InterPro" id="IPR052356">
    <property type="entry name" value="Thiol_S-MT"/>
</dbReference>
<evidence type="ECO:0000259" key="4">
    <source>
        <dbReference type="Pfam" id="PF08241"/>
    </source>
</evidence>
<reference evidence="5" key="1">
    <citation type="submission" date="2021-02" db="EMBL/GenBank/DDBJ databases">
        <title>Natronogracilivirga saccharolytica gen. nov. sp. nov. a new anaerobic, haloalkiliphilic carbohydrate-fermenting bacterium from soda lake and proposing of Cyclonatronumiaceae fam. nov. in the phylum Balneolaeota.</title>
        <authorList>
            <person name="Zhilina T.N."/>
            <person name="Sorokin D.Y."/>
            <person name="Zavarzina D.G."/>
            <person name="Toshchakov S.V."/>
            <person name="Kublanov I.V."/>
        </authorList>
    </citation>
    <scope>NUCLEOTIDE SEQUENCE</scope>
    <source>
        <strain evidence="5">Z-1702</strain>
    </source>
</reference>
<proteinExistence type="predicted"/>
<protein>
    <submittedName>
        <fullName evidence="5">Class I SAM-dependent methyltransferase</fullName>
    </submittedName>
</protein>
<accession>A0A8J7S6Q4</accession>
<dbReference type="PANTHER" id="PTHR45036:SF1">
    <property type="entry name" value="METHYLTRANSFERASE LIKE 7A"/>
    <property type="match status" value="1"/>
</dbReference>
<evidence type="ECO:0000256" key="1">
    <source>
        <dbReference type="ARBA" id="ARBA00022603"/>
    </source>
</evidence>
<dbReference type="EMBL" id="JAFIDN010000001">
    <property type="protein sequence ID" value="MBP3191273.1"/>
    <property type="molecule type" value="Genomic_DNA"/>
</dbReference>
<dbReference type="SUPFAM" id="SSF53335">
    <property type="entry name" value="S-adenosyl-L-methionine-dependent methyltransferases"/>
    <property type="match status" value="1"/>
</dbReference>
<dbReference type="GO" id="GO:0008757">
    <property type="term" value="F:S-adenosylmethionine-dependent methyltransferase activity"/>
    <property type="evidence" value="ECO:0007669"/>
    <property type="project" value="InterPro"/>
</dbReference>
<dbReference type="PANTHER" id="PTHR45036">
    <property type="entry name" value="METHYLTRANSFERASE LIKE 7B"/>
    <property type="match status" value="1"/>
</dbReference>
<evidence type="ECO:0000256" key="2">
    <source>
        <dbReference type="ARBA" id="ARBA00022679"/>
    </source>
</evidence>
<dbReference type="AlphaFoldDB" id="A0A8J7S6Q4"/>
<dbReference type="InterPro" id="IPR013216">
    <property type="entry name" value="Methyltransf_11"/>
</dbReference>
<dbReference type="Proteomes" id="UP000673975">
    <property type="component" value="Unassembled WGS sequence"/>
</dbReference>
<gene>
    <name evidence="5" type="ORF">NATSA_01215</name>
</gene>
<dbReference type="Gene3D" id="3.40.50.150">
    <property type="entry name" value="Vaccinia Virus protein VP39"/>
    <property type="match status" value="1"/>
</dbReference>
<dbReference type="GO" id="GO:0032259">
    <property type="term" value="P:methylation"/>
    <property type="evidence" value="ECO:0007669"/>
    <property type="project" value="UniProtKB-KW"/>
</dbReference>
<dbReference type="RefSeq" id="WP_210509602.1">
    <property type="nucleotide sequence ID" value="NZ_JAFIDN010000001.1"/>
</dbReference>
<evidence type="ECO:0000313" key="5">
    <source>
        <dbReference type="EMBL" id="MBP3191273.1"/>
    </source>
</evidence>
<feature type="domain" description="Methyltransferase type 11" evidence="4">
    <location>
        <begin position="24"/>
        <end position="119"/>
    </location>
</feature>